<dbReference type="Pfam" id="PF01920">
    <property type="entry name" value="Prefoldin_2"/>
    <property type="match status" value="1"/>
</dbReference>
<dbReference type="OrthoDB" id="248120at2759"/>
<keyword evidence="3" id="KW-0175">Coiled coil</keyword>
<dbReference type="GO" id="GO:0051082">
    <property type="term" value="F:unfolded protein binding"/>
    <property type="evidence" value="ECO:0007669"/>
    <property type="project" value="InterPro"/>
</dbReference>
<dbReference type="InterPro" id="IPR002777">
    <property type="entry name" value="PFD_beta-like"/>
</dbReference>
<evidence type="ECO:0000313" key="5">
    <source>
        <dbReference type="Proteomes" id="UP001165083"/>
    </source>
</evidence>
<dbReference type="GO" id="GO:0016272">
    <property type="term" value="C:prefoldin complex"/>
    <property type="evidence" value="ECO:0007669"/>
    <property type="project" value="InterPro"/>
</dbReference>
<dbReference type="Proteomes" id="UP001165083">
    <property type="component" value="Unassembled WGS sequence"/>
</dbReference>
<sequence>MVKKELDLLDDEAKVYKLVGPVLLKQDADEAKTNVNKRLEFINNELSKVNTKIEAKEKEAIGIRTNVRCSRCCGDEAGADVCCCADLEHADGDAEARRGGGQGCRRGPVDRQIWRMELWKRRTDPARCRERSRYGGARSVGWKIRASVAALAVFSCLQKCSV</sequence>
<comment type="caution">
    <text evidence="4">The sequence shown here is derived from an EMBL/GenBank/DDBJ whole genome shotgun (WGS) entry which is preliminary data.</text>
</comment>
<dbReference type="SUPFAM" id="SSF46579">
    <property type="entry name" value="Prefoldin"/>
    <property type="match status" value="1"/>
</dbReference>
<dbReference type="GO" id="GO:0005737">
    <property type="term" value="C:cytoplasm"/>
    <property type="evidence" value="ECO:0007669"/>
    <property type="project" value="TreeGrafter"/>
</dbReference>
<dbReference type="EMBL" id="BSXW01001157">
    <property type="protein sequence ID" value="GMF34141.1"/>
    <property type="molecule type" value="Genomic_DNA"/>
</dbReference>
<dbReference type="Gene3D" id="1.10.287.370">
    <property type="match status" value="1"/>
</dbReference>
<name>A0A9W7CJ61_9STRA</name>
<evidence type="ECO:0000256" key="1">
    <source>
        <dbReference type="ARBA" id="ARBA00008045"/>
    </source>
</evidence>
<evidence type="ECO:0000256" key="3">
    <source>
        <dbReference type="SAM" id="Coils"/>
    </source>
</evidence>
<gene>
    <name evidence="4" type="ORF">Plil01_001455200</name>
</gene>
<dbReference type="InterPro" id="IPR009053">
    <property type="entry name" value="Prefoldin"/>
</dbReference>
<dbReference type="CDD" id="cd23161">
    <property type="entry name" value="Prefoldin_6"/>
    <property type="match status" value="1"/>
</dbReference>
<dbReference type="GO" id="GO:0051087">
    <property type="term" value="F:protein-folding chaperone binding"/>
    <property type="evidence" value="ECO:0007669"/>
    <property type="project" value="TreeGrafter"/>
</dbReference>
<dbReference type="PANTHER" id="PTHR21431:SF0">
    <property type="entry name" value="PREFOLDIN SUBUNIT 6"/>
    <property type="match status" value="1"/>
</dbReference>
<dbReference type="AlphaFoldDB" id="A0A9W7CJ61"/>
<dbReference type="PANTHER" id="PTHR21431">
    <property type="entry name" value="PREFOLDIN SUBUNIT 6"/>
    <property type="match status" value="1"/>
</dbReference>
<evidence type="ECO:0000256" key="2">
    <source>
        <dbReference type="ARBA" id="ARBA00023186"/>
    </source>
</evidence>
<dbReference type="GO" id="GO:0051131">
    <property type="term" value="P:chaperone-mediated protein complex assembly"/>
    <property type="evidence" value="ECO:0007669"/>
    <property type="project" value="TreeGrafter"/>
</dbReference>
<feature type="coiled-coil region" evidence="3">
    <location>
        <begin position="25"/>
        <end position="59"/>
    </location>
</feature>
<keyword evidence="2" id="KW-0143">Chaperone</keyword>
<organism evidence="4 5">
    <name type="scientific">Phytophthora lilii</name>
    <dbReference type="NCBI Taxonomy" id="2077276"/>
    <lineage>
        <taxon>Eukaryota</taxon>
        <taxon>Sar</taxon>
        <taxon>Stramenopiles</taxon>
        <taxon>Oomycota</taxon>
        <taxon>Peronosporomycetes</taxon>
        <taxon>Peronosporales</taxon>
        <taxon>Peronosporaceae</taxon>
        <taxon>Phytophthora</taxon>
    </lineage>
</organism>
<reference evidence="4" key="1">
    <citation type="submission" date="2023-04" db="EMBL/GenBank/DDBJ databases">
        <title>Phytophthora lilii NBRC 32176.</title>
        <authorList>
            <person name="Ichikawa N."/>
            <person name="Sato H."/>
            <person name="Tonouchi N."/>
        </authorList>
    </citation>
    <scope>NUCLEOTIDE SEQUENCE</scope>
    <source>
        <strain evidence="4">NBRC 32176</strain>
    </source>
</reference>
<accession>A0A9W7CJ61</accession>
<proteinExistence type="inferred from homology"/>
<dbReference type="GO" id="GO:0006457">
    <property type="term" value="P:protein folding"/>
    <property type="evidence" value="ECO:0007669"/>
    <property type="project" value="InterPro"/>
</dbReference>
<keyword evidence="5" id="KW-1185">Reference proteome</keyword>
<protein>
    <submittedName>
        <fullName evidence="4">Unnamed protein product</fullName>
    </submittedName>
</protein>
<evidence type="ECO:0000313" key="4">
    <source>
        <dbReference type="EMBL" id="GMF34141.1"/>
    </source>
</evidence>
<comment type="similarity">
    <text evidence="1">Belongs to the prefoldin subunit beta family.</text>
</comment>